<comment type="caution">
    <text evidence="1">The sequence shown here is derived from an EMBL/GenBank/DDBJ whole genome shotgun (WGS) entry which is preliminary data.</text>
</comment>
<reference evidence="1 2" key="1">
    <citation type="submission" date="2020-10" db="EMBL/GenBank/DDBJ databases">
        <title>Sequencing the genomes of 1000 actinobacteria strains.</title>
        <authorList>
            <person name="Klenk H.-P."/>
        </authorList>
    </citation>
    <scope>NUCLEOTIDE SEQUENCE [LARGE SCALE GENOMIC DNA]</scope>
    <source>
        <strain evidence="1 2">DSM 43173</strain>
    </source>
</reference>
<protein>
    <submittedName>
        <fullName evidence="1">Uncharacterized protein</fullName>
    </submittedName>
</protein>
<evidence type="ECO:0000313" key="2">
    <source>
        <dbReference type="Proteomes" id="UP000633509"/>
    </source>
</evidence>
<accession>A0ABR9M028</accession>
<name>A0ABR9M028_9ACTN</name>
<organism evidence="1 2">
    <name type="scientific">Nonomuraea angiospora</name>
    <dbReference type="NCBI Taxonomy" id="46172"/>
    <lineage>
        <taxon>Bacteria</taxon>
        <taxon>Bacillati</taxon>
        <taxon>Actinomycetota</taxon>
        <taxon>Actinomycetes</taxon>
        <taxon>Streptosporangiales</taxon>
        <taxon>Streptosporangiaceae</taxon>
        <taxon>Nonomuraea</taxon>
    </lineage>
</organism>
<evidence type="ECO:0000313" key="1">
    <source>
        <dbReference type="EMBL" id="MBE1585716.1"/>
    </source>
</evidence>
<dbReference type="EMBL" id="JADBEK010000001">
    <property type="protein sequence ID" value="MBE1585716.1"/>
    <property type="molecule type" value="Genomic_DNA"/>
</dbReference>
<gene>
    <name evidence="1" type="ORF">H4W80_003974</name>
</gene>
<proteinExistence type="predicted"/>
<keyword evidence="2" id="KW-1185">Reference proteome</keyword>
<dbReference type="Proteomes" id="UP000633509">
    <property type="component" value="Unassembled WGS sequence"/>
</dbReference>
<sequence>MSRWRASSAVPAVVAPVSGNVPRLWKPQPVGGTAVGSAWAGVESDKA</sequence>